<dbReference type="InterPro" id="IPR006439">
    <property type="entry name" value="HAD-SF_hydro_IA"/>
</dbReference>
<keyword evidence="2" id="KW-1185">Reference proteome</keyword>
<reference evidence="1 2" key="1">
    <citation type="submission" date="2016-07" db="EMBL/GenBank/DDBJ databases">
        <title>Draft genome of the white-rot fungus Obba rivulosa 3A-2.</title>
        <authorList>
            <consortium name="DOE Joint Genome Institute"/>
            <person name="Miettinen O."/>
            <person name="Riley R."/>
            <person name="Acob R."/>
            <person name="Barry K."/>
            <person name="Cullen D."/>
            <person name="De Vries R."/>
            <person name="Hainaut M."/>
            <person name="Hatakka A."/>
            <person name="Henrissat B."/>
            <person name="Hilden K."/>
            <person name="Kuo R."/>
            <person name="Labutti K."/>
            <person name="Lipzen A."/>
            <person name="Makela M.R."/>
            <person name="Sandor L."/>
            <person name="Spatafora J.W."/>
            <person name="Grigoriev I.V."/>
            <person name="Hibbett D.S."/>
        </authorList>
    </citation>
    <scope>NUCLEOTIDE SEQUENCE [LARGE SCALE GENOMIC DNA]</scope>
    <source>
        <strain evidence="1 2">3A-2</strain>
    </source>
</reference>
<dbReference type="PANTHER" id="PTHR43611">
    <property type="entry name" value="ALPHA-D-GLUCOSE 1-PHOSPHATE PHOSPHATASE"/>
    <property type="match status" value="1"/>
</dbReference>
<dbReference type="InterPro" id="IPR023214">
    <property type="entry name" value="HAD_sf"/>
</dbReference>
<dbReference type="GO" id="GO:0016791">
    <property type="term" value="F:phosphatase activity"/>
    <property type="evidence" value="ECO:0007669"/>
    <property type="project" value="UniProtKB-ARBA"/>
</dbReference>
<dbReference type="InterPro" id="IPR041492">
    <property type="entry name" value="HAD_2"/>
</dbReference>
<dbReference type="OrthoDB" id="2012566at2759"/>
<sequence>MSAAVRYTTLILDLGDVLFTWSPKTKTSISPRILKEILNSATWYEYERGSITQHECYERVGVEFGIAPSEIHNAFKQARDSMESNDELIALVRELKEQSDGELLVFALSNISLPDYEYVLTKPADWSIFDKVFPSALVGERKPHLGIYKHVIAETGVDPRTTVFVDDKIDNVLSARSLGMHGIVFDKHEDVMRALRNIFGDPVRRGREYLRRNARKLESITDHGVAFGENFTQLLILELTSDASLVTLPDRPRTWNFFRGKPLFSEAFPDDLDTTSLALTVLKRDAATVSSVMDEMLKYRDADGIMQTYFDNGRQRLDPFVNANVLTLFYANGRGHELDQSLSWVREVLLYRAYLGGSRYYPSADCFLYFISRLFACTSDPVLHHQLKPLFVERVHERIGVQGDALELAFRLLVCASFNISNQPDMRKLLEMQCQDGGWDGGNLYRFGTTGLKVTNRGLTTAAAVQAIEATQLRPPSPAFSVESPKSPVTPVTPMLEIPALGLSISRPSSPLLGYFKLPWKKSAEVH</sequence>
<dbReference type="Gene3D" id="3.40.50.1000">
    <property type="entry name" value="HAD superfamily/HAD-like"/>
    <property type="match status" value="1"/>
</dbReference>
<protein>
    <submittedName>
        <fullName evidence="1">HAD-like protein</fullName>
    </submittedName>
</protein>
<dbReference type="NCBIfam" id="TIGR01509">
    <property type="entry name" value="HAD-SF-IA-v3"/>
    <property type="match status" value="1"/>
</dbReference>
<evidence type="ECO:0000313" key="1">
    <source>
        <dbReference type="EMBL" id="OCH93767.1"/>
    </source>
</evidence>
<name>A0A8E2J358_9APHY</name>
<dbReference type="SUPFAM" id="SSF56784">
    <property type="entry name" value="HAD-like"/>
    <property type="match status" value="1"/>
</dbReference>
<dbReference type="EMBL" id="KV722351">
    <property type="protein sequence ID" value="OCH93767.1"/>
    <property type="molecule type" value="Genomic_DNA"/>
</dbReference>
<gene>
    <name evidence="1" type="ORF">OBBRIDRAFT_724204</name>
</gene>
<dbReference type="SFLD" id="SFLDG01129">
    <property type="entry name" value="C1.5:_HAD__Beta-PGM__Phosphata"/>
    <property type="match status" value="1"/>
</dbReference>
<proteinExistence type="predicted"/>
<dbReference type="PANTHER" id="PTHR43611:SF3">
    <property type="entry name" value="FLAVIN MONONUCLEOTIDE HYDROLASE 1, CHLOROPLATIC"/>
    <property type="match status" value="1"/>
</dbReference>
<dbReference type="SFLD" id="SFLDS00003">
    <property type="entry name" value="Haloacid_Dehalogenase"/>
    <property type="match status" value="1"/>
</dbReference>
<dbReference type="InterPro" id="IPR036412">
    <property type="entry name" value="HAD-like_sf"/>
</dbReference>
<organism evidence="1 2">
    <name type="scientific">Obba rivulosa</name>
    <dbReference type="NCBI Taxonomy" id="1052685"/>
    <lineage>
        <taxon>Eukaryota</taxon>
        <taxon>Fungi</taxon>
        <taxon>Dikarya</taxon>
        <taxon>Basidiomycota</taxon>
        <taxon>Agaricomycotina</taxon>
        <taxon>Agaricomycetes</taxon>
        <taxon>Polyporales</taxon>
        <taxon>Gelatoporiaceae</taxon>
        <taxon>Obba</taxon>
    </lineage>
</organism>
<dbReference type="Gene3D" id="1.10.150.240">
    <property type="entry name" value="Putative phosphatase, domain 2"/>
    <property type="match status" value="1"/>
</dbReference>
<accession>A0A8E2J358</accession>
<dbReference type="Proteomes" id="UP000250043">
    <property type="component" value="Unassembled WGS sequence"/>
</dbReference>
<evidence type="ECO:0000313" key="2">
    <source>
        <dbReference type="Proteomes" id="UP000250043"/>
    </source>
</evidence>
<dbReference type="Pfam" id="PF13419">
    <property type="entry name" value="HAD_2"/>
    <property type="match status" value="1"/>
</dbReference>
<dbReference type="AlphaFoldDB" id="A0A8E2J358"/>
<dbReference type="InterPro" id="IPR023198">
    <property type="entry name" value="PGP-like_dom2"/>
</dbReference>